<dbReference type="InterPro" id="IPR029063">
    <property type="entry name" value="SAM-dependent_MTases_sf"/>
</dbReference>
<dbReference type="RefSeq" id="WP_214359988.1">
    <property type="nucleotide sequence ID" value="NZ_JAEKFT010000003.1"/>
</dbReference>
<dbReference type="InterPro" id="IPR051537">
    <property type="entry name" value="DNA_Adenine_Mtase"/>
</dbReference>
<dbReference type="InterPro" id="IPR038333">
    <property type="entry name" value="T1MK-like_N_sf"/>
</dbReference>
<dbReference type="GO" id="GO:0009007">
    <property type="term" value="F:site-specific DNA-methyltransferase (adenine-specific) activity"/>
    <property type="evidence" value="ECO:0007669"/>
    <property type="project" value="UniProtKB-EC"/>
</dbReference>
<dbReference type="PROSITE" id="PS00092">
    <property type="entry name" value="N6_MTASE"/>
    <property type="match status" value="1"/>
</dbReference>
<evidence type="ECO:0000313" key="10">
    <source>
        <dbReference type="EMBL" id="MBT0960235.1"/>
    </source>
</evidence>
<dbReference type="Gene3D" id="3.40.50.150">
    <property type="entry name" value="Vaccinia Virus protein VP39"/>
    <property type="match status" value="1"/>
</dbReference>
<comment type="similarity">
    <text evidence="1">Belongs to the N(4)/N(6)-methyltransferase family.</text>
</comment>
<dbReference type="EC" id="2.1.1.72" evidence="2"/>
<reference evidence="11" key="1">
    <citation type="journal article" date="2022" name="ISME J.">
        <title>Genetic and phylogenetic analysis of dissimilatory iodate-reducing bacteria identifies potential niches across the world's oceans.</title>
        <authorList>
            <person name="Reyes-Umana V."/>
            <person name="Henning Z."/>
            <person name="Lee K."/>
            <person name="Barnum T.P."/>
            <person name="Coates J.D."/>
        </authorList>
    </citation>
    <scope>NUCLEOTIDE SEQUENCE [LARGE SCALE GENOMIC DNA]</scope>
    <source>
        <strain evidence="11">IR12</strain>
    </source>
</reference>
<dbReference type="Pfam" id="PF12161">
    <property type="entry name" value="HsdM_N"/>
    <property type="match status" value="1"/>
</dbReference>
<dbReference type="SUPFAM" id="SSF53335">
    <property type="entry name" value="S-adenosyl-L-methionine-dependent methyltransferases"/>
    <property type="match status" value="1"/>
</dbReference>
<dbReference type="PANTHER" id="PTHR42933:SF3">
    <property type="entry name" value="TYPE I RESTRICTION ENZYME MJAVIII METHYLASE SUBUNIT"/>
    <property type="match status" value="1"/>
</dbReference>
<keyword evidence="5" id="KW-0949">S-adenosyl-L-methionine</keyword>
<dbReference type="Gene3D" id="1.20.1260.30">
    <property type="match status" value="1"/>
</dbReference>
<dbReference type="InterPro" id="IPR002052">
    <property type="entry name" value="DNA_methylase_N6_adenine_CS"/>
</dbReference>
<evidence type="ECO:0000259" key="9">
    <source>
        <dbReference type="Pfam" id="PF12161"/>
    </source>
</evidence>
<evidence type="ECO:0000256" key="7">
    <source>
        <dbReference type="ARBA" id="ARBA00047942"/>
    </source>
</evidence>
<organism evidence="10 11">
    <name type="scientific">Denitromonas iodatirespirans</name>
    <dbReference type="NCBI Taxonomy" id="2795389"/>
    <lineage>
        <taxon>Bacteria</taxon>
        <taxon>Pseudomonadati</taxon>
        <taxon>Pseudomonadota</taxon>
        <taxon>Betaproteobacteria</taxon>
        <taxon>Rhodocyclales</taxon>
        <taxon>Zoogloeaceae</taxon>
        <taxon>Denitromonas</taxon>
    </lineage>
</organism>
<keyword evidence="4" id="KW-0808">Transferase</keyword>
<evidence type="ECO:0000256" key="6">
    <source>
        <dbReference type="ARBA" id="ARBA00022747"/>
    </source>
</evidence>
<evidence type="ECO:0000313" key="11">
    <source>
        <dbReference type="Proteomes" id="UP000694660"/>
    </source>
</evidence>
<keyword evidence="3 10" id="KW-0489">Methyltransferase</keyword>
<dbReference type="GO" id="GO:0008170">
    <property type="term" value="F:N-methyltransferase activity"/>
    <property type="evidence" value="ECO:0007669"/>
    <property type="project" value="InterPro"/>
</dbReference>
<evidence type="ECO:0000259" key="8">
    <source>
        <dbReference type="Pfam" id="PF02384"/>
    </source>
</evidence>
<sequence>MLAPHIKKKVDELWNRFWAAGLTNPLVAVEQITYLLFLKRLEDIDLKRQQRGFPSIYAGYESCKWSYIRQEKTNPGHLIEVVFPWLRELDKHFTPASADGTELASLNNRMADAYFQLDPNKGKVLSDAIDAIDQLFARAGEGSAAQDIMGDTFEYLLSEVATAGKNGQFRTPRHLIRFMVELLDPEPGQRVIDPAAGTGGFLFSTQQYLMRKFSAQDNLRLEWDGTPHRTDGAAATPEQYAAIHNGANFVGLDNDRTMARIGWMNLVLHDVTNPHLLQGDSLSKREGKEQLQQLLESESYDFVLANPPFTGTVDSGDLEPDSLLFPRVGGGGKKKDNSITNKSELLFLWLMLDLLRVGGRCAVIIPEGVLFGNTDAHARLRRELLTEHVVEGVISLPGGVFQPYTGVKTSILIFRKETRRDDKQSFTGTAAPRTEYVWFYEVEKDGYSDNAKRNPLPGQQNDLWDALEKFKAWLAHGRDGATRNEKTLLRPSYWPERWRQALMRDTADKLTPAGEAFSSLPDTSMWDGHVWGMHELFRDIPSDPKAAEIQVRNVASSMLYDLVIQFFAEPTQAVWAKWKDAGTAAKQMDSDKALAEWKKAIKVAQQEFNRATRDVQRFFEPEDGSALPLWKEMVKDALNAGLSFHERAATQAPTVQFTAREPVADLNSALEAIAREVAKLDGFDVTLRSLAVDQPSDLKAAKHWVVPVRAWARDDEWQGDDGEPVGSHDADGLVRPAYVRAMLDAGLYDDKGALKDGLLDPDCIEAREWNLSAGQYKPFDFTQLKSDKSVAELIGALKTTEQDIIQGLDKLLAMLEGRE</sequence>
<comment type="catalytic activity">
    <reaction evidence="7">
        <text>a 2'-deoxyadenosine in DNA + S-adenosyl-L-methionine = an N(6)-methyl-2'-deoxyadenosine in DNA + S-adenosyl-L-homocysteine + H(+)</text>
        <dbReference type="Rhea" id="RHEA:15197"/>
        <dbReference type="Rhea" id="RHEA-COMP:12418"/>
        <dbReference type="Rhea" id="RHEA-COMP:12419"/>
        <dbReference type="ChEBI" id="CHEBI:15378"/>
        <dbReference type="ChEBI" id="CHEBI:57856"/>
        <dbReference type="ChEBI" id="CHEBI:59789"/>
        <dbReference type="ChEBI" id="CHEBI:90615"/>
        <dbReference type="ChEBI" id="CHEBI:90616"/>
        <dbReference type="EC" id="2.1.1.72"/>
    </reaction>
</comment>
<name>A0A944H7E9_DENI1</name>
<feature type="domain" description="DNA methylase adenine-specific" evidence="8">
    <location>
        <begin position="145"/>
        <end position="473"/>
    </location>
</feature>
<gene>
    <name evidence="10" type="ORF">I8J34_03520</name>
</gene>
<dbReference type="Pfam" id="PF02384">
    <property type="entry name" value="N6_Mtase"/>
    <property type="match status" value="1"/>
</dbReference>
<proteinExistence type="inferred from homology"/>
<dbReference type="AlphaFoldDB" id="A0A944H7E9"/>
<dbReference type="EMBL" id="JAEKFT010000003">
    <property type="protein sequence ID" value="MBT0960235.1"/>
    <property type="molecule type" value="Genomic_DNA"/>
</dbReference>
<keyword evidence="11" id="KW-1185">Reference proteome</keyword>
<dbReference type="InterPro" id="IPR003356">
    <property type="entry name" value="DNA_methylase_A-5"/>
</dbReference>
<accession>A0A944H7E9</accession>
<evidence type="ECO:0000256" key="2">
    <source>
        <dbReference type="ARBA" id="ARBA00011900"/>
    </source>
</evidence>
<dbReference type="Proteomes" id="UP000694660">
    <property type="component" value="Unassembled WGS sequence"/>
</dbReference>
<evidence type="ECO:0000256" key="5">
    <source>
        <dbReference type="ARBA" id="ARBA00022691"/>
    </source>
</evidence>
<dbReference type="GO" id="GO:0032259">
    <property type="term" value="P:methylation"/>
    <property type="evidence" value="ECO:0007669"/>
    <property type="project" value="UniProtKB-KW"/>
</dbReference>
<dbReference type="GO" id="GO:0003677">
    <property type="term" value="F:DNA binding"/>
    <property type="evidence" value="ECO:0007669"/>
    <property type="project" value="InterPro"/>
</dbReference>
<evidence type="ECO:0000256" key="4">
    <source>
        <dbReference type="ARBA" id="ARBA00022679"/>
    </source>
</evidence>
<comment type="caution">
    <text evidence="10">The sequence shown here is derived from an EMBL/GenBank/DDBJ whole genome shotgun (WGS) entry which is preliminary data.</text>
</comment>
<dbReference type="PRINTS" id="PR00507">
    <property type="entry name" value="N12N6MTFRASE"/>
</dbReference>
<dbReference type="GO" id="GO:0009307">
    <property type="term" value="P:DNA restriction-modification system"/>
    <property type="evidence" value="ECO:0007669"/>
    <property type="project" value="UniProtKB-KW"/>
</dbReference>
<dbReference type="InterPro" id="IPR022749">
    <property type="entry name" value="D12N6_MeTrfase_N"/>
</dbReference>
<keyword evidence="6" id="KW-0680">Restriction system</keyword>
<feature type="domain" description="N6 adenine-specific DNA methyltransferase N-terminal" evidence="9">
    <location>
        <begin position="6"/>
        <end position="132"/>
    </location>
</feature>
<protein>
    <recommendedName>
        <fullName evidence="2">site-specific DNA-methyltransferase (adenine-specific)</fullName>
        <ecNumber evidence="2">2.1.1.72</ecNumber>
    </recommendedName>
</protein>
<evidence type="ECO:0000256" key="3">
    <source>
        <dbReference type="ARBA" id="ARBA00022603"/>
    </source>
</evidence>
<evidence type="ECO:0000256" key="1">
    <source>
        <dbReference type="ARBA" id="ARBA00006594"/>
    </source>
</evidence>
<dbReference type="PANTHER" id="PTHR42933">
    <property type="entry name" value="SLR6095 PROTEIN"/>
    <property type="match status" value="1"/>
</dbReference>